<dbReference type="InterPro" id="IPR056632">
    <property type="entry name" value="DUF7730"/>
</dbReference>
<protein>
    <recommendedName>
        <fullName evidence="1">DUF7730 domain-containing protein</fullName>
    </recommendedName>
</protein>
<evidence type="ECO:0000313" key="3">
    <source>
        <dbReference type="Proteomes" id="UP001305779"/>
    </source>
</evidence>
<accession>A0ABR0DZ22</accession>
<dbReference type="Pfam" id="PF24864">
    <property type="entry name" value="DUF7730"/>
    <property type="match status" value="1"/>
</dbReference>
<gene>
    <name evidence="2" type="ORF">PRZ48_014685</name>
</gene>
<sequence length="192" mass="21867">MATQGTSRLLNLPLELRELIYECVFTKEVRITSPPLSRDTVAVLRRQGLRCLPPLKPLLFGIKEKNIAILATCRQIRDEATKFYFRCTVFICPASANVLRTWLDSIPTAWHQEIRTVHVWMLLKLGSKRDTPVEYRRKLKAKLVNLEAELLYAGISIRPGALKALAPLSVPKGEPSHHVWTSEPTDLELEEN</sequence>
<dbReference type="PANTHER" id="PTHR42085:SF2">
    <property type="entry name" value="F-BOX DOMAIN-CONTAINING PROTEIN"/>
    <property type="match status" value="1"/>
</dbReference>
<evidence type="ECO:0000313" key="2">
    <source>
        <dbReference type="EMBL" id="KAK4494387.1"/>
    </source>
</evidence>
<dbReference type="Proteomes" id="UP001305779">
    <property type="component" value="Unassembled WGS sequence"/>
</dbReference>
<feature type="domain" description="DUF7730" evidence="1">
    <location>
        <begin position="3"/>
        <end position="124"/>
    </location>
</feature>
<dbReference type="InterPro" id="IPR038883">
    <property type="entry name" value="AN11006-like"/>
</dbReference>
<keyword evidence="3" id="KW-1185">Reference proteome</keyword>
<reference evidence="2 3" key="1">
    <citation type="journal article" date="2023" name="G3 (Bethesda)">
        <title>A chromosome-level genome assembly of Zasmidium syzygii isolated from banana leaves.</title>
        <authorList>
            <person name="van Westerhoven A.C."/>
            <person name="Mehrabi R."/>
            <person name="Talebi R."/>
            <person name="Steentjes M.B.F."/>
            <person name="Corcolon B."/>
            <person name="Chong P.A."/>
            <person name="Kema G.H.J."/>
            <person name="Seidl M.F."/>
        </authorList>
    </citation>
    <scope>NUCLEOTIDE SEQUENCE [LARGE SCALE GENOMIC DNA]</scope>
    <source>
        <strain evidence="2 3">P124</strain>
    </source>
</reference>
<comment type="caution">
    <text evidence="2">The sequence shown here is derived from an EMBL/GenBank/DDBJ whole genome shotgun (WGS) entry which is preliminary data.</text>
</comment>
<proteinExistence type="predicted"/>
<name>A0ABR0DZ22_ZASCE</name>
<evidence type="ECO:0000259" key="1">
    <source>
        <dbReference type="Pfam" id="PF24864"/>
    </source>
</evidence>
<dbReference type="EMBL" id="JAXOVC010000014">
    <property type="protein sequence ID" value="KAK4494387.1"/>
    <property type="molecule type" value="Genomic_DNA"/>
</dbReference>
<dbReference type="PANTHER" id="PTHR42085">
    <property type="entry name" value="F-BOX DOMAIN-CONTAINING PROTEIN"/>
    <property type="match status" value="1"/>
</dbReference>
<organism evidence="2 3">
    <name type="scientific">Zasmidium cellare</name>
    <name type="common">Wine cellar mold</name>
    <name type="synonym">Racodium cellare</name>
    <dbReference type="NCBI Taxonomy" id="395010"/>
    <lineage>
        <taxon>Eukaryota</taxon>
        <taxon>Fungi</taxon>
        <taxon>Dikarya</taxon>
        <taxon>Ascomycota</taxon>
        <taxon>Pezizomycotina</taxon>
        <taxon>Dothideomycetes</taxon>
        <taxon>Dothideomycetidae</taxon>
        <taxon>Mycosphaerellales</taxon>
        <taxon>Mycosphaerellaceae</taxon>
        <taxon>Zasmidium</taxon>
    </lineage>
</organism>